<dbReference type="Proteomes" id="UP001598130">
    <property type="component" value="Unassembled WGS sequence"/>
</dbReference>
<name>A0ABW6CVA1_9CAUL</name>
<proteinExistence type="predicted"/>
<dbReference type="EMBL" id="JAOTJD010000014">
    <property type="protein sequence ID" value="MFD3264147.1"/>
    <property type="molecule type" value="Genomic_DNA"/>
</dbReference>
<sequence length="198" mass="22113">MPLSERRIIKADLLPDAEFAKVRGERRKALLPTKRLRRIDLGPICSFYFESFETMLFQVQEMLLIEKGGDAQLADELAAYNPLIPQGSELVATVMFEIEDEVRRAATLARLGGVEDHFFVQVGEDRMAGVPEGDIERTREDGKTSSVHFLRFALKPEHLAQFRDPAVSVAIGCAHESYGHLALLSPATRAELARDFAS</sequence>
<evidence type="ECO:0000313" key="1">
    <source>
        <dbReference type="EMBL" id="MFD3264147.1"/>
    </source>
</evidence>
<accession>A0ABW6CVA1</accession>
<organism evidence="1 2">
    <name type="scientific">Phenylobacterium ferrooxidans</name>
    <dbReference type="NCBI Taxonomy" id="2982689"/>
    <lineage>
        <taxon>Bacteria</taxon>
        <taxon>Pseudomonadati</taxon>
        <taxon>Pseudomonadota</taxon>
        <taxon>Alphaproteobacteria</taxon>
        <taxon>Caulobacterales</taxon>
        <taxon>Caulobacteraceae</taxon>
        <taxon>Phenylobacterium</taxon>
    </lineage>
</organism>
<gene>
    <name evidence="1" type="ORF">OCL97_09250</name>
</gene>
<dbReference type="InterPro" id="IPR021890">
    <property type="entry name" value="DUF3501"/>
</dbReference>
<keyword evidence="2" id="KW-1185">Reference proteome</keyword>
<evidence type="ECO:0000313" key="2">
    <source>
        <dbReference type="Proteomes" id="UP001598130"/>
    </source>
</evidence>
<dbReference type="RefSeq" id="WP_305762276.1">
    <property type="nucleotide sequence ID" value="NZ_JAOTJD010000014.1"/>
</dbReference>
<comment type="caution">
    <text evidence="1">The sequence shown here is derived from an EMBL/GenBank/DDBJ whole genome shotgun (WGS) entry which is preliminary data.</text>
</comment>
<protein>
    <submittedName>
        <fullName evidence="1">DUF3501 family protein</fullName>
    </submittedName>
</protein>
<dbReference type="Pfam" id="PF12007">
    <property type="entry name" value="DUF3501"/>
    <property type="match status" value="1"/>
</dbReference>
<reference evidence="1 2" key="1">
    <citation type="submission" date="2022-09" db="EMBL/GenBank/DDBJ databases">
        <title>New species of Phenylobacterium.</title>
        <authorList>
            <person name="Mieszkin S."/>
        </authorList>
    </citation>
    <scope>NUCLEOTIDE SEQUENCE [LARGE SCALE GENOMIC DNA]</scope>
    <source>
        <strain evidence="1 2">HK31-G</strain>
    </source>
</reference>